<feature type="transmembrane region" description="Helical" evidence="8">
    <location>
        <begin position="171"/>
        <end position="190"/>
    </location>
</feature>
<evidence type="ECO:0000256" key="8">
    <source>
        <dbReference type="RuleBase" id="RU362101"/>
    </source>
</evidence>
<keyword evidence="6 8" id="KW-1133">Transmembrane helix</keyword>
<keyword evidence="11" id="KW-1185">Reference proteome</keyword>
<dbReference type="PANTHER" id="PTHR31611">
    <property type="entry name" value="HIGH-AFFINITY NICKEL TRANSPORT PROTEIN NIC1"/>
    <property type="match status" value="1"/>
</dbReference>
<evidence type="ECO:0000256" key="6">
    <source>
        <dbReference type="ARBA" id="ARBA00022989"/>
    </source>
</evidence>
<evidence type="ECO:0000313" key="10">
    <source>
        <dbReference type="EMBL" id="OLL23260.1"/>
    </source>
</evidence>
<evidence type="ECO:0000256" key="7">
    <source>
        <dbReference type="ARBA" id="ARBA00023136"/>
    </source>
</evidence>
<dbReference type="GO" id="GO:0098716">
    <property type="term" value="P:nickel cation import across plasma membrane"/>
    <property type="evidence" value="ECO:0007669"/>
    <property type="project" value="EnsemblFungi"/>
</dbReference>
<dbReference type="OrthoDB" id="5197598at2759"/>
<feature type="transmembrane region" description="Helical" evidence="8">
    <location>
        <begin position="93"/>
        <end position="119"/>
    </location>
</feature>
<dbReference type="InterPro" id="IPR004688">
    <property type="entry name" value="Ni/Co_transpt"/>
</dbReference>
<comment type="caution">
    <text evidence="10">The sequence shown here is derived from an EMBL/GenBank/DDBJ whole genome shotgun (WGS) entry which is preliminary data.</text>
</comment>
<evidence type="ECO:0000256" key="3">
    <source>
        <dbReference type="ARBA" id="ARBA00022448"/>
    </source>
</evidence>
<dbReference type="STRING" id="1198029.A0A1U7LKS6"/>
<evidence type="ECO:0000256" key="9">
    <source>
        <dbReference type="SAM" id="MobiDB-lite"/>
    </source>
</evidence>
<dbReference type="AlphaFoldDB" id="A0A1U7LKS6"/>
<feature type="transmembrane region" description="Helical" evidence="8">
    <location>
        <begin position="210"/>
        <end position="229"/>
    </location>
</feature>
<reference evidence="10 11" key="1">
    <citation type="submission" date="2016-04" db="EMBL/GenBank/DDBJ databases">
        <title>Evolutionary innovation and constraint leading to complex multicellularity in the Ascomycota.</title>
        <authorList>
            <person name="Cisse O."/>
            <person name="Nguyen A."/>
            <person name="Hewitt D.A."/>
            <person name="Jedd G."/>
            <person name="Stajich J.E."/>
        </authorList>
    </citation>
    <scope>NUCLEOTIDE SEQUENCE [LARGE SCALE GENOMIC DNA]</scope>
    <source>
        <strain evidence="10 11">DAH-3</strain>
    </source>
</reference>
<gene>
    <name evidence="10" type="ORF">NEOLI_000850</name>
</gene>
<sequence>MACVHIRRKRISSDLARNLSSAAILSYTLGLRHGFDADHITAIDLTTRKLIALDQQPVTVGLFFSLGHSTVVAIVCVIVAATSTALADRFDTFGTVGGIIGVSVSCVFLFLIAISNIIIVRGQIRQMNRLLRNEAIYDDDILLGGGGTCARTINKVFNLIDAPWKMYPRTVLFVVGLMDFQVGFLFGLGFDTSTEIALLGIASIKAAAKTSLWLILFFPALFTCGMCLIDTTDGALMSMAYSSNSFTTDPRTRLYYSIVLTILSISVALVIAFIQLLSLILNVAHPTGRFWDGVETLGDRYDIVGGIIIGLFIFVGILSVIGHRLWKDKWSQPTYAGVCQAKNYPENDMRNEPPRIATSISKGRPLSSGEEFQPM</sequence>
<dbReference type="OMA" id="NGWVLYK"/>
<feature type="region of interest" description="Disordered" evidence="9">
    <location>
        <begin position="346"/>
        <end position="375"/>
    </location>
</feature>
<evidence type="ECO:0000256" key="1">
    <source>
        <dbReference type="ARBA" id="ARBA00004127"/>
    </source>
</evidence>
<feature type="transmembrane region" description="Helical" evidence="8">
    <location>
        <begin position="254"/>
        <end position="281"/>
    </location>
</feature>
<organism evidence="10 11">
    <name type="scientific">Neolecta irregularis (strain DAH-3)</name>
    <dbReference type="NCBI Taxonomy" id="1198029"/>
    <lineage>
        <taxon>Eukaryota</taxon>
        <taxon>Fungi</taxon>
        <taxon>Dikarya</taxon>
        <taxon>Ascomycota</taxon>
        <taxon>Taphrinomycotina</taxon>
        <taxon>Neolectales</taxon>
        <taxon>Neolectaceae</taxon>
        <taxon>Neolecta</taxon>
    </lineage>
</organism>
<dbReference type="InterPro" id="IPR011541">
    <property type="entry name" value="Ni/Co_transpt_high_affinity"/>
</dbReference>
<protein>
    <recommendedName>
        <fullName evidence="8">Nickel/cobalt efflux system</fullName>
    </recommendedName>
</protein>
<dbReference type="GO" id="GO:0005886">
    <property type="term" value="C:plasma membrane"/>
    <property type="evidence" value="ECO:0007669"/>
    <property type="project" value="UniProtKB-SubCell"/>
</dbReference>
<dbReference type="EMBL" id="LXFE01002012">
    <property type="protein sequence ID" value="OLL23260.1"/>
    <property type="molecule type" value="Genomic_DNA"/>
</dbReference>
<evidence type="ECO:0000256" key="2">
    <source>
        <dbReference type="ARBA" id="ARBA00010892"/>
    </source>
</evidence>
<dbReference type="Pfam" id="PF03824">
    <property type="entry name" value="NicO"/>
    <property type="match status" value="1"/>
</dbReference>
<keyword evidence="7 8" id="KW-0472">Membrane</keyword>
<dbReference type="Proteomes" id="UP000186594">
    <property type="component" value="Unassembled WGS sequence"/>
</dbReference>
<evidence type="ECO:0000256" key="4">
    <source>
        <dbReference type="ARBA" id="ARBA00022596"/>
    </source>
</evidence>
<comment type="subcellular location">
    <subcellularLocation>
        <location evidence="8">Cell membrane</location>
        <topology evidence="8">Multi-pass membrane protein</topology>
    </subcellularLocation>
    <subcellularLocation>
        <location evidence="1">Endomembrane system</location>
        <topology evidence="1">Multi-pass membrane protein</topology>
    </subcellularLocation>
</comment>
<evidence type="ECO:0000256" key="5">
    <source>
        <dbReference type="ARBA" id="ARBA00022692"/>
    </source>
</evidence>
<keyword evidence="3 8" id="KW-0813">Transport</keyword>
<keyword evidence="4" id="KW-0533">Nickel</keyword>
<dbReference type="GO" id="GO:0012505">
    <property type="term" value="C:endomembrane system"/>
    <property type="evidence" value="ECO:0007669"/>
    <property type="project" value="UniProtKB-SubCell"/>
</dbReference>
<dbReference type="PANTHER" id="PTHR31611:SF0">
    <property type="entry name" value="HIGH-AFFINITY NICKEL TRANSPORT PROTEIN NIC1"/>
    <property type="match status" value="1"/>
</dbReference>
<accession>A0A1U7LKS6</accession>
<dbReference type="GO" id="GO:0044750">
    <property type="term" value="F:high-affinity nickel cation transmembrane transporter activity"/>
    <property type="evidence" value="ECO:0007669"/>
    <property type="project" value="EnsemblFungi"/>
</dbReference>
<name>A0A1U7LKS6_NEOID</name>
<feature type="transmembrane region" description="Helical" evidence="8">
    <location>
        <begin position="58"/>
        <end position="81"/>
    </location>
</feature>
<feature type="transmembrane region" description="Helical" evidence="8">
    <location>
        <begin position="301"/>
        <end position="321"/>
    </location>
</feature>
<evidence type="ECO:0000313" key="11">
    <source>
        <dbReference type="Proteomes" id="UP000186594"/>
    </source>
</evidence>
<keyword evidence="5 8" id="KW-0812">Transmembrane</keyword>
<proteinExistence type="inferred from homology"/>
<comment type="similarity">
    <text evidence="2 8">Belongs to the NiCoT transporter (TC 2.A.52) family.</text>
</comment>